<gene>
    <name evidence="2" type="ORF">PBIL07802_LOCUS22555</name>
</gene>
<evidence type="ECO:0000256" key="1">
    <source>
        <dbReference type="SAM" id="MobiDB-lite"/>
    </source>
</evidence>
<name>A0A7S3G9G2_9EUKA</name>
<sequence length="858" mass="98299">MPRFGLAPLPKIEYHLGRARTDTQEFRGSATARRSRASRPASVTKNAQTASASESARRPRPPSFPLSAREDRLPFSFESDYVAVAKDVDVLRRQMMVEWKEQLDQEEQNFHSIGIFLEKKLNDMLASTEKYGKLNHLRVLAVCDILDRVFASLPRYGSLLGVLKHELLRAIFDRYDEVVVRDGRPLSSCVPFFALSRFHRSDDDVDESMSLEEEIYHLKKQLDNSKNILSKQKQSLDKVFARAGGRSLGMAFRAWAETIKGKSRMQRSLGRVLKNLRGTQSKTDLRRAFRGWAQVTEATKWERHLEEDYKSADEARSNLTLRLQDFAEQRDAAIRDEQIARRENELLKHEITHLRTQMARMKEVDNADDRPVTPRPDWDARATEFKEIPHAVEKKAQDSSMSDIEDNGGEADDSGNGAEKAKAKSDRDKVYSKFKRALAQERMISIEHALADDPSKGATTTGDKVKILYDEVKRLRVALVDAAKLSIVFDYTEESSPISNWQSKYKDTSKHFNALGTGNDVPPYLRIKGRVKKRHVTKRECEKMVKDVWRQKAESKDEDNLSQFFFKYLKGRFGMQTMVADWGYNMLYALKKYSYDADCELFLKILIGELDEDVYIEQMSMLDRVSDAFRKADLSDGGSVTGLLSRFDIERVLREQFPLKSNEQFEEIIESMQQDQPGEGMVKYAALFEEDREGNQGEFAECIRDQFIQEREDYLKELEECLIAHARLNGGNLSRVLVVEAFKDADADKPREEVDKIIEKIFKGVSGEVIPSEKLMKLLWPQYIARSGRRKAEGSKEKKREVSQEMKKVVESVGLRYPNTPEVAQKKVLAETSNGATADGVEVDDVTDMAAELFQMRK</sequence>
<accession>A0A7S3G9G2</accession>
<feature type="compositionally biased region" description="Polar residues" evidence="1">
    <location>
        <begin position="43"/>
        <end position="54"/>
    </location>
</feature>
<organism evidence="2">
    <name type="scientific">Palpitomonas bilix</name>
    <dbReference type="NCBI Taxonomy" id="652834"/>
    <lineage>
        <taxon>Eukaryota</taxon>
        <taxon>Eukaryota incertae sedis</taxon>
    </lineage>
</organism>
<feature type="compositionally biased region" description="Acidic residues" evidence="1">
    <location>
        <begin position="403"/>
        <end position="413"/>
    </location>
</feature>
<feature type="region of interest" description="Disordered" evidence="1">
    <location>
        <begin position="383"/>
        <end position="426"/>
    </location>
</feature>
<dbReference type="GO" id="GO:0005737">
    <property type="term" value="C:cytoplasm"/>
    <property type="evidence" value="ECO:0007669"/>
    <property type="project" value="TreeGrafter"/>
</dbReference>
<dbReference type="PANTHER" id="PTHR16306:SF0">
    <property type="entry name" value="TRANSLIN-ASSOCIATED FACTOR X-INTERACTING PROTEIN 1"/>
    <property type="match status" value="1"/>
</dbReference>
<dbReference type="PANTHER" id="PTHR16306">
    <property type="entry name" value="TRANSLIN-ASSOCIATED FACTOR X-INTERACTING PROTEIN 1"/>
    <property type="match status" value="1"/>
</dbReference>
<evidence type="ECO:0008006" key="3">
    <source>
        <dbReference type="Google" id="ProtNLM"/>
    </source>
</evidence>
<proteinExistence type="predicted"/>
<reference evidence="2" key="1">
    <citation type="submission" date="2021-01" db="EMBL/GenBank/DDBJ databases">
        <authorList>
            <person name="Corre E."/>
            <person name="Pelletier E."/>
            <person name="Niang G."/>
            <person name="Scheremetjew M."/>
            <person name="Finn R."/>
            <person name="Kale V."/>
            <person name="Holt S."/>
            <person name="Cochrane G."/>
            <person name="Meng A."/>
            <person name="Brown T."/>
            <person name="Cohen L."/>
        </authorList>
    </citation>
    <scope>NUCLEOTIDE SEQUENCE</scope>
    <source>
        <strain evidence="2">NIES-2562</strain>
    </source>
</reference>
<feature type="compositionally biased region" description="Basic and acidic residues" evidence="1">
    <location>
        <begin position="383"/>
        <end position="397"/>
    </location>
</feature>
<feature type="region of interest" description="Disordered" evidence="1">
    <location>
        <begin position="17"/>
        <end position="67"/>
    </location>
</feature>
<protein>
    <recommendedName>
        <fullName evidence="3">Translin-associated factor X-interacting protein 1 N-terminal domain-containing protein</fullName>
    </recommendedName>
</protein>
<dbReference type="EMBL" id="HBIB01034778">
    <property type="protein sequence ID" value="CAE0260276.1"/>
    <property type="molecule type" value="Transcribed_RNA"/>
</dbReference>
<evidence type="ECO:0000313" key="2">
    <source>
        <dbReference type="EMBL" id="CAE0260276.1"/>
    </source>
</evidence>
<dbReference type="AlphaFoldDB" id="A0A7S3G9G2"/>